<dbReference type="Proteomes" id="UP000663860">
    <property type="component" value="Unassembled WGS sequence"/>
</dbReference>
<gene>
    <name evidence="2" type="ORF">IZO911_LOCUS20393</name>
</gene>
<protein>
    <recommendedName>
        <fullName evidence="4">Ig-like domain-containing protein</fullName>
    </recommendedName>
</protein>
<organism evidence="2 3">
    <name type="scientific">Adineta steineri</name>
    <dbReference type="NCBI Taxonomy" id="433720"/>
    <lineage>
        <taxon>Eukaryota</taxon>
        <taxon>Metazoa</taxon>
        <taxon>Spiralia</taxon>
        <taxon>Gnathifera</taxon>
        <taxon>Rotifera</taxon>
        <taxon>Eurotatoria</taxon>
        <taxon>Bdelloidea</taxon>
        <taxon>Adinetida</taxon>
        <taxon>Adinetidae</taxon>
        <taxon>Adineta</taxon>
    </lineage>
</organism>
<proteinExistence type="predicted"/>
<dbReference type="AlphaFoldDB" id="A0A814KGF1"/>
<comment type="caution">
    <text evidence="2">The sequence shown here is derived from an EMBL/GenBank/DDBJ whole genome shotgun (WGS) entry which is preliminary data.</text>
</comment>
<evidence type="ECO:0000313" key="2">
    <source>
        <dbReference type="EMBL" id="CAF1052139.1"/>
    </source>
</evidence>
<feature type="chain" id="PRO_5033057781" description="Ig-like domain-containing protein" evidence="1">
    <location>
        <begin position="23"/>
        <end position="127"/>
    </location>
</feature>
<reference evidence="2" key="1">
    <citation type="submission" date="2021-02" db="EMBL/GenBank/DDBJ databases">
        <authorList>
            <person name="Nowell W R."/>
        </authorList>
    </citation>
    <scope>NUCLEOTIDE SEQUENCE</scope>
</reference>
<feature type="signal peptide" evidence="1">
    <location>
        <begin position="1"/>
        <end position="22"/>
    </location>
</feature>
<evidence type="ECO:0000256" key="1">
    <source>
        <dbReference type="SAM" id="SignalP"/>
    </source>
</evidence>
<name>A0A814KGF1_9BILA</name>
<evidence type="ECO:0008006" key="4">
    <source>
        <dbReference type="Google" id="ProtNLM"/>
    </source>
</evidence>
<evidence type="ECO:0000313" key="3">
    <source>
        <dbReference type="Proteomes" id="UP000663860"/>
    </source>
</evidence>
<sequence>MHIRYSMRLYFLLILIICRVQSEKIEKITKSIGQSFSFDCQQDESVYFTQKLGDWSEIQENDNQYSYLNLNFNYLNQEKILRVSSNSVQLENIGYYGCRKPTWSTASMNRIYQLIVAGKINLIYYYY</sequence>
<keyword evidence="1" id="KW-0732">Signal</keyword>
<dbReference type="EMBL" id="CAJNOE010000211">
    <property type="protein sequence ID" value="CAF1052139.1"/>
    <property type="molecule type" value="Genomic_DNA"/>
</dbReference>
<accession>A0A814KGF1</accession>